<dbReference type="SMART" id="SM00399">
    <property type="entry name" value="ZnF_C4"/>
    <property type="match status" value="2"/>
</dbReference>
<feature type="domain" description="NR LBD" evidence="12">
    <location>
        <begin position="684"/>
        <end position="893"/>
    </location>
</feature>
<keyword evidence="4" id="KW-0862">Zinc</keyword>
<sequence length="893" mass="100820">MSEQVASDPIGKSVNETVLGQSSQRLCTVCDEPASGIYFGALVCLACKSFYIRCTREGHKTDYRCAAVGRCLLDKPYRVRCQQCRFQKCLSVGMHRKERPVAISPDEGQNLCKVCGYMANGVHFGVETCEGCKKFFRRGLKECATYHCKALKDCAINPKNRNDCRYCRYQKCLAVGMSRDAIKMGRPKKYCGSGNSQDSASAVMGNGHTTETTVKRMDFSEPVFEFHEVTGNHAGVGLDQSPALDNKGCTSTADAVTPHQKQIAKIYEVLNISENGHPADSAEANGACHMCSNTDTSESKLRALLEGKCNDDGTTQSGIQQTFQKDGSLEEGWKTHIPMQHEDAPFSDDSMRQGAHTSSSPQVLPPSGQEHYWVHSTQSIGDSEDTFFSVLPVVENFTHVEMEKLLMSINNQQQSEGGYSESIPAEKMMKDISQNSSGGVYRDEYAFESQGQGMSVGSSFSPPVSGWRDEAGSKEGESAISDDHEIMSTMCRFLGLSTQPAQEPPLQTSALYDTLQKHSKQEVPDGQNSLSQWTQGLLHESTINFAVKHSQTQPSDHLIDEFFEEVEAAQQLPKSKTGSFSSSAQMSGYNQFSPLEGGKRKLEQDDESRHGQCVKNAPHLEWNWGCLNPTFNSPRQEMNKRFLCESYWFKTCFSENHKEEMTPDLQRLIENTVREFHIMVDGCDEDKLPKTPENANYDPAWPKKGKDMGHWKHVQRRIVRNTMYQVAFAMSLEGFRKFHSEDILQSLKFGGFQAIIIFASVKWFMPDQRRFRNFWNWTIEPKNPMYYFKIELVNMGELIHMLNLDDVESSLMCALNFLSPDWHGLQNPDQMEKARQMYLQALLAHIQEKYCHGIKRLQMLLALMPQLRYLTVWHYQLLSSVKVTIPSSDSDKK</sequence>
<proteinExistence type="predicted"/>
<keyword evidence="2" id="KW-0479">Metal-binding</keyword>
<dbReference type="RefSeq" id="XP_013414288.1">
    <property type="nucleotide sequence ID" value="XM_013558834.2"/>
</dbReference>
<dbReference type="STRING" id="7574.A0A1S3JVA3"/>
<dbReference type="InterPro" id="IPR000536">
    <property type="entry name" value="Nucl_hrmn_rcpt_lig-bd"/>
</dbReference>
<feature type="domain" description="Nuclear receptor" evidence="11">
    <location>
        <begin position="109"/>
        <end position="184"/>
    </location>
</feature>
<keyword evidence="9" id="KW-0539">Nucleus</keyword>
<dbReference type="CDD" id="cd06916">
    <property type="entry name" value="NR_DBD_like"/>
    <property type="match status" value="1"/>
</dbReference>
<dbReference type="OrthoDB" id="6159439at2759"/>
<dbReference type="PANTHER" id="PTHR45805:SF2">
    <property type="entry name" value="NUCLEAR HORMONE RECEPTOR HR3-RELATED"/>
    <property type="match status" value="1"/>
</dbReference>
<dbReference type="PANTHER" id="PTHR45805">
    <property type="entry name" value="NUCLEAR HORMONE RECEPTOR HR3-RELATED"/>
    <property type="match status" value="1"/>
</dbReference>
<dbReference type="GO" id="GO:0008270">
    <property type="term" value="F:zinc ion binding"/>
    <property type="evidence" value="ECO:0007669"/>
    <property type="project" value="UniProtKB-KW"/>
</dbReference>
<protein>
    <submittedName>
        <fullName evidence="14 15">Uncharacterized protein LOC106176446</fullName>
    </submittedName>
</protein>
<dbReference type="Gene3D" id="3.30.50.10">
    <property type="entry name" value="Erythroid Transcription Factor GATA-1, subunit A"/>
    <property type="match status" value="2"/>
</dbReference>
<keyword evidence="3" id="KW-0863">Zinc-finger</keyword>
<keyword evidence="8" id="KW-0675">Receptor</keyword>
<evidence type="ECO:0000256" key="2">
    <source>
        <dbReference type="ARBA" id="ARBA00022723"/>
    </source>
</evidence>
<dbReference type="SUPFAM" id="SSF57716">
    <property type="entry name" value="Glucocorticoid receptor-like (DNA-binding domain)"/>
    <property type="match status" value="2"/>
</dbReference>
<evidence type="ECO:0000259" key="11">
    <source>
        <dbReference type="PROSITE" id="PS51030"/>
    </source>
</evidence>
<feature type="domain" description="Nuclear receptor" evidence="11">
    <location>
        <begin position="24"/>
        <end position="101"/>
    </location>
</feature>
<keyword evidence="6" id="KW-0238">DNA-binding</keyword>
<evidence type="ECO:0000259" key="12">
    <source>
        <dbReference type="PROSITE" id="PS51843"/>
    </source>
</evidence>
<feature type="compositionally biased region" description="Low complexity" evidence="10">
    <location>
        <begin position="455"/>
        <end position="466"/>
    </location>
</feature>
<dbReference type="GeneID" id="106176446"/>
<name>A0A1S3JVA3_LINAN</name>
<dbReference type="SMART" id="SM00430">
    <property type="entry name" value="HOLI"/>
    <property type="match status" value="1"/>
</dbReference>
<evidence type="ECO:0000256" key="1">
    <source>
        <dbReference type="ARBA" id="ARBA00004123"/>
    </source>
</evidence>
<dbReference type="GO" id="GO:0000978">
    <property type="term" value="F:RNA polymerase II cis-regulatory region sequence-specific DNA binding"/>
    <property type="evidence" value="ECO:0007669"/>
    <property type="project" value="TreeGrafter"/>
</dbReference>
<reference evidence="14 15" key="1">
    <citation type="submission" date="2025-04" db="UniProtKB">
        <authorList>
            <consortium name="RefSeq"/>
        </authorList>
    </citation>
    <scope>IDENTIFICATION</scope>
    <source>
        <tissue evidence="14 15">Gonads</tissue>
    </source>
</reference>
<dbReference type="RefSeq" id="XP_023931701.1">
    <property type="nucleotide sequence ID" value="XM_024075933.1"/>
</dbReference>
<feature type="compositionally biased region" description="Basic and acidic residues" evidence="10">
    <location>
        <begin position="597"/>
        <end position="610"/>
    </location>
</feature>
<dbReference type="PRINTS" id="PR00047">
    <property type="entry name" value="STROIDFINGER"/>
</dbReference>
<evidence type="ECO:0000313" key="13">
    <source>
        <dbReference type="Proteomes" id="UP000085678"/>
    </source>
</evidence>
<evidence type="ECO:0000313" key="14">
    <source>
        <dbReference type="RefSeq" id="XP_013414288.1"/>
    </source>
</evidence>
<comment type="subcellular location">
    <subcellularLocation>
        <location evidence="1">Nucleus</location>
    </subcellularLocation>
</comment>
<dbReference type="InterPro" id="IPR001628">
    <property type="entry name" value="Znf_hrmn_rcpt"/>
</dbReference>
<dbReference type="GO" id="GO:0004879">
    <property type="term" value="F:nuclear receptor activity"/>
    <property type="evidence" value="ECO:0007669"/>
    <property type="project" value="TreeGrafter"/>
</dbReference>
<feature type="region of interest" description="Disordered" evidence="10">
    <location>
        <begin position="573"/>
        <end position="611"/>
    </location>
</feature>
<evidence type="ECO:0000313" key="15">
    <source>
        <dbReference type="RefSeq" id="XP_023931701.1"/>
    </source>
</evidence>
<dbReference type="InterPro" id="IPR013088">
    <property type="entry name" value="Znf_NHR/GATA"/>
</dbReference>
<keyword evidence="7" id="KW-0804">Transcription</keyword>
<evidence type="ECO:0000256" key="3">
    <source>
        <dbReference type="ARBA" id="ARBA00022771"/>
    </source>
</evidence>
<evidence type="ECO:0000256" key="10">
    <source>
        <dbReference type="SAM" id="MobiDB-lite"/>
    </source>
</evidence>
<dbReference type="InterPro" id="IPR035500">
    <property type="entry name" value="NHR-like_dom_sf"/>
</dbReference>
<dbReference type="PROSITE" id="PS51843">
    <property type="entry name" value="NR_LBD"/>
    <property type="match status" value="1"/>
</dbReference>
<dbReference type="PROSITE" id="PS51030">
    <property type="entry name" value="NUCLEAR_REC_DBD_2"/>
    <property type="match status" value="2"/>
</dbReference>
<feature type="region of interest" description="Disordered" evidence="10">
    <location>
        <begin position="341"/>
        <end position="369"/>
    </location>
</feature>
<keyword evidence="13" id="KW-1185">Reference proteome</keyword>
<evidence type="ECO:0000256" key="9">
    <source>
        <dbReference type="ARBA" id="ARBA00023242"/>
    </source>
</evidence>
<evidence type="ECO:0000256" key="4">
    <source>
        <dbReference type="ARBA" id="ARBA00022833"/>
    </source>
</evidence>
<gene>
    <name evidence="14 15" type="primary">LOC106176446</name>
</gene>
<dbReference type="AlphaFoldDB" id="A0A1S3JVA3"/>
<dbReference type="SUPFAM" id="SSF48508">
    <property type="entry name" value="Nuclear receptor ligand-binding domain"/>
    <property type="match status" value="1"/>
</dbReference>
<feature type="compositionally biased region" description="Polar residues" evidence="10">
    <location>
        <begin position="573"/>
        <end position="593"/>
    </location>
</feature>
<organism evidence="13 14">
    <name type="scientific">Lingula anatina</name>
    <name type="common">Brachiopod</name>
    <name type="synonym">Lingula unguis</name>
    <dbReference type="NCBI Taxonomy" id="7574"/>
    <lineage>
        <taxon>Eukaryota</taxon>
        <taxon>Metazoa</taxon>
        <taxon>Spiralia</taxon>
        <taxon>Lophotrochozoa</taxon>
        <taxon>Brachiopoda</taxon>
        <taxon>Linguliformea</taxon>
        <taxon>Lingulata</taxon>
        <taxon>Lingulida</taxon>
        <taxon>Linguloidea</taxon>
        <taxon>Lingulidae</taxon>
        <taxon>Lingula</taxon>
    </lineage>
</organism>
<feature type="compositionally biased region" description="Basic and acidic residues" evidence="10">
    <location>
        <begin position="467"/>
        <end position="479"/>
    </location>
</feature>
<feature type="region of interest" description="Disordered" evidence="10">
    <location>
        <begin position="451"/>
        <end position="479"/>
    </location>
</feature>
<keyword evidence="5" id="KW-0805">Transcription regulation</keyword>
<evidence type="ECO:0000256" key="7">
    <source>
        <dbReference type="ARBA" id="ARBA00023163"/>
    </source>
</evidence>
<dbReference type="Gene3D" id="1.10.565.10">
    <property type="entry name" value="Retinoid X Receptor"/>
    <property type="match status" value="1"/>
</dbReference>
<dbReference type="Pfam" id="PF00105">
    <property type="entry name" value="zf-C4"/>
    <property type="match status" value="2"/>
</dbReference>
<evidence type="ECO:0000256" key="6">
    <source>
        <dbReference type="ARBA" id="ARBA00023125"/>
    </source>
</evidence>
<accession>A0A1S3JVA3</accession>
<dbReference type="GO" id="GO:0005634">
    <property type="term" value="C:nucleus"/>
    <property type="evidence" value="ECO:0007669"/>
    <property type="project" value="UniProtKB-SubCell"/>
</dbReference>
<dbReference type="Proteomes" id="UP000085678">
    <property type="component" value="Unplaced"/>
</dbReference>
<dbReference type="Pfam" id="PF00104">
    <property type="entry name" value="Hormone_recep"/>
    <property type="match status" value="1"/>
</dbReference>
<dbReference type="KEGG" id="lak:106176446"/>
<evidence type="ECO:0000256" key="5">
    <source>
        <dbReference type="ARBA" id="ARBA00023015"/>
    </source>
</evidence>
<evidence type="ECO:0000256" key="8">
    <source>
        <dbReference type="ARBA" id="ARBA00023170"/>
    </source>
</evidence>